<proteinExistence type="predicted"/>
<dbReference type="InterPro" id="IPR016181">
    <property type="entry name" value="Acyl_CoA_acyltransferase"/>
</dbReference>
<sequence length="364" mass="40243">MSLRRIRERLGGLRGAAGGQQHLSVEEREAMVSDYFQGYVENGNQRWLYAFGHPLVSFRALKNFLRLPRLQAELSDSVGGRAIDFGLCRERPLISTPIHRAASVLVLPDEPAEYSLGKSKQTLRRKCRAAEKAGVTWSLVTDPVERERLADLADQRDLSHPRDEYRRDAATNRSLLVHPLMLAAYAADGRPIFVSFTPTDGEWSLLQYFRTLEDSDEASNTRYLMTRVLAEHLIERGVRYLADNSSPMGVYSGLRHFQRMLGFRIYRVDRRRARAAVTSSATTAAGDSHSGRQAVTRGQQSPATPSFATSVAPGDSAQPKLPGDSVQRKTEAPGICFGQALRPCDESGAWAVAGGAAARPQAHH</sequence>
<dbReference type="Proteomes" id="UP001500051">
    <property type="component" value="Unassembled WGS sequence"/>
</dbReference>
<feature type="region of interest" description="Disordered" evidence="1">
    <location>
        <begin position="277"/>
        <end position="328"/>
    </location>
</feature>
<accession>A0ABP7EFN7</accession>
<dbReference type="RefSeq" id="WP_344814541.1">
    <property type="nucleotide sequence ID" value="NZ_BAAAYX010000026.1"/>
</dbReference>
<reference evidence="3" key="1">
    <citation type="journal article" date="2019" name="Int. J. Syst. Evol. Microbiol.">
        <title>The Global Catalogue of Microorganisms (GCM) 10K type strain sequencing project: providing services to taxonomists for standard genome sequencing and annotation.</title>
        <authorList>
            <consortium name="The Broad Institute Genomics Platform"/>
            <consortium name="The Broad Institute Genome Sequencing Center for Infectious Disease"/>
            <person name="Wu L."/>
            <person name="Ma J."/>
        </authorList>
    </citation>
    <scope>NUCLEOTIDE SEQUENCE [LARGE SCALE GENOMIC DNA]</scope>
    <source>
        <strain evidence="3">JCM 16548</strain>
    </source>
</reference>
<protein>
    <recommendedName>
        <fullName evidence="4">BioF2-like acetyltransferase domain-containing protein</fullName>
    </recommendedName>
</protein>
<evidence type="ECO:0008006" key="4">
    <source>
        <dbReference type="Google" id="ProtNLM"/>
    </source>
</evidence>
<feature type="compositionally biased region" description="Polar residues" evidence="1">
    <location>
        <begin position="291"/>
        <end position="309"/>
    </location>
</feature>
<dbReference type="EMBL" id="BAAAYX010000026">
    <property type="protein sequence ID" value="GAA3718524.1"/>
    <property type="molecule type" value="Genomic_DNA"/>
</dbReference>
<organism evidence="2 3">
    <name type="scientific">Microlunatus aurantiacus</name>
    <dbReference type="NCBI Taxonomy" id="446786"/>
    <lineage>
        <taxon>Bacteria</taxon>
        <taxon>Bacillati</taxon>
        <taxon>Actinomycetota</taxon>
        <taxon>Actinomycetes</taxon>
        <taxon>Propionibacteriales</taxon>
        <taxon>Propionibacteriaceae</taxon>
        <taxon>Microlunatus</taxon>
    </lineage>
</organism>
<evidence type="ECO:0000313" key="2">
    <source>
        <dbReference type="EMBL" id="GAA3718524.1"/>
    </source>
</evidence>
<comment type="caution">
    <text evidence="2">The sequence shown here is derived from an EMBL/GenBank/DDBJ whole genome shotgun (WGS) entry which is preliminary data.</text>
</comment>
<dbReference type="SUPFAM" id="SSF55729">
    <property type="entry name" value="Acyl-CoA N-acyltransferases (Nat)"/>
    <property type="match status" value="1"/>
</dbReference>
<gene>
    <name evidence="2" type="ORF">GCM10022204_43220</name>
</gene>
<keyword evidence="3" id="KW-1185">Reference proteome</keyword>
<evidence type="ECO:0000256" key="1">
    <source>
        <dbReference type="SAM" id="MobiDB-lite"/>
    </source>
</evidence>
<evidence type="ECO:0000313" key="3">
    <source>
        <dbReference type="Proteomes" id="UP001500051"/>
    </source>
</evidence>
<name>A0ABP7EFN7_9ACTN</name>